<dbReference type="PANTHER" id="PTHR44757:SF2">
    <property type="entry name" value="BIOFILM ARCHITECTURE MAINTENANCE PROTEIN MBAA"/>
    <property type="match status" value="1"/>
</dbReference>
<dbReference type="SUPFAM" id="SSF55785">
    <property type="entry name" value="PYP-like sensor domain (PAS domain)"/>
    <property type="match status" value="1"/>
</dbReference>
<evidence type="ECO:0000313" key="5">
    <source>
        <dbReference type="Proteomes" id="UP000565455"/>
    </source>
</evidence>
<dbReference type="SMART" id="SM00052">
    <property type="entry name" value="EAL"/>
    <property type="match status" value="1"/>
</dbReference>
<dbReference type="CDD" id="cd01949">
    <property type="entry name" value="GGDEF"/>
    <property type="match status" value="1"/>
</dbReference>
<dbReference type="PROSITE" id="PS50883">
    <property type="entry name" value="EAL"/>
    <property type="match status" value="1"/>
</dbReference>
<dbReference type="RefSeq" id="WP_182591344.1">
    <property type="nucleotide sequence ID" value="NZ_JACJIM010000001.1"/>
</dbReference>
<reference evidence="4 5" key="1">
    <citation type="submission" date="2020-08" db="EMBL/GenBank/DDBJ databases">
        <title>Genomic Encyclopedia of Type Strains, Phase IV (KMG-IV): sequencing the most valuable type-strain genomes for metagenomic binning, comparative biology and taxonomic classification.</title>
        <authorList>
            <person name="Goeker M."/>
        </authorList>
    </citation>
    <scope>NUCLEOTIDE SEQUENCE [LARGE SCALE GENOMIC DNA]</scope>
    <source>
        <strain evidence="4 5">DSM 5686</strain>
    </source>
</reference>
<dbReference type="PROSITE" id="PS50887">
    <property type="entry name" value="GGDEF"/>
    <property type="match status" value="1"/>
</dbReference>
<dbReference type="EMBL" id="JACJIM010000001">
    <property type="protein sequence ID" value="MBA9061333.1"/>
    <property type="molecule type" value="Genomic_DNA"/>
</dbReference>
<dbReference type="CDD" id="cd01948">
    <property type="entry name" value="EAL"/>
    <property type="match status" value="1"/>
</dbReference>
<dbReference type="InterPro" id="IPR035965">
    <property type="entry name" value="PAS-like_dom_sf"/>
</dbReference>
<feature type="domain" description="GGDEF" evidence="3">
    <location>
        <begin position="201"/>
        <end position="333"/>
    </location>
</feature>
<dbReference type="SMART" id="SM00267">
    <property type="entry name" value="GGDEF"/>
    <property type="match status" value="1"/>
</dbReference>
<evidence type="ECO:0000259" key="3">
    <source>
        <dbReference type="PROSITE" id="PS50887"/>
    </source>
</evidence>
<gene>
    <name evidence="4" type="ORF">GGQ91_000694</name>
</gene>
<protein>
    <submittedName>
        <fullName evidence="4">Diguanylate cyclase (GGDEF)-like protein</fullName>
    </submittedName>
</protein>
<proteinExistence type="predicted"/>
<dbReference type="PROSITE" id="PS50112">
    <property type="entry name" value="PAS"/>
    <property type="match status" value="1"/>
</dbReference>
<dbReference type="Gene3D" id="3.30.70.270">
    <property type="match status" value="1"/>
</dbReference>
<dbReference type="Gene3D" id="3.20.20.450">
    <property type="entry name" value="EAL domain"/>
    <property type="match status" value="1"/>
</dbReference>
<dbReference type="InterPro" id="IPR000014">
    <property type="entry name" value="PAS"/>
</dbReference>
<accession>A0ABR6D5J2</accession>
<dbReference type="Gene3D" id="3.30.450.20">
    <property type="entry name" value="PAS domain"/>
    <property type="match status" value="1"/>
</dbReference>
<dbReference type="InterPro" id="IPR043128">
    <property type="entry name" value="Rev_trsase/Diguanyl_cyclase"/>
</dbReference>
<dbReference type="PANTHER" id="PTHR44757">
    <property type="entry name" value="DIGUANYLATE CYCLASE DGCP"/>
    <property type="match status" value="1"/>
</dbReference>
<comment type="caution">
    <text evidence="4">The sequence shown here is derived from an EMBL/GenBank/DDBJ whole genome shotgun (WGS) entry which is preliminary data.</text>
</comment>
<feature type="domain" description="PAS" evidence="1">
    <location>
        <begin position="43"/>
        <end position="85"/>
    </location>
</feature>
<evidence type="ECO:0000313" key="4">
    <source>
        <dbReference type="EMBL" id="MBA9061333.1"/>
    </source>
</evidence>
<name>A0ABR6D5J2_9HYPH</name>
<evidence type="ECO:0000259" key="1">
    <source>
        <dbReference type="PROSITE" id="PS50112"/>
    </source>
</evidence>
<feature type="domain" description="EAL" evidence="2">
    <location>
        <begin position="342"/>
        <end position="592"/>
    </location>
</feature>
<dbReference type="SUPFAM" id="SSF55073">
    <property type="entry name" value="Nucleotide cyclase"/>
    <property type="match status" value="1"/>
</dbReference>
<dbReference type="InterPro" id="IPR052155">
    <property type="entry name" value="Biofilm_reg_signaling"/>
</dbReference>
<evidence type="ECO:0000259" key="2">
    <source>
        <dbReference type="PROSITE" id="PS50883"/>
    </source>
</evidence>
<dbReference type="InterPro" id="IPR001633">
    <property type="entry name" value="EAL_dom"/>
</dbReference>
<dbReference type="GeneID" id="96602463"/>
<organism evidence="4 5">
    <name type="scientific">Methylobacterium fujisawaense</name>
    <dbReference type="NCBI Taxonomy" id="107400"/>
    <lineage>
        <taxon>Bacteria</taxon>
        <taxon>Pseudomonadati</taxon>
        <taxon>Pseudomonadota</taxon>
        <taxon>Alphaproteobacteria</taxon>
        <taxon>Hyphomicrobiales</taxon>
        <taxon>Methylobacteriaceae</taxon>
        <taxon>Methylobacterium</taxon>
    </lineage>
</organism>
<sequence length="620" mass="69302">MSALDAWELPTSCGIWCWYSNATATFVPWLSQSSVPHEQLIEQNRRFDAALENMNQGLCMFDADRRLLVWNKRYLEIFGLATDHLHVGMSQRQIIEILVDLGRYAAGTTVDALSEGTRTSLIEGQATSILRELADGRTVSATHRAMSGGGWVATFEDVTERRRNEDRITYMARHDALTDLPNRMALHEFGNGMLGQPMPGRSLAVLCLDLDRFKLVNDGFGHAVGDQLLRCVAQRLQREVREGTTVARMGGDEFVVLHRVKDLKAAEALARRLIASVSAPYELDGLRVEIGMSAGIVLSGEMDRDVTQLLQNADLALYQAKSDGRGTFRVFEPQMDESARARLNLERELREALTNERFEVHYQPLVKLSSNDVTGVEALVRWRHAERGLVSPAVFIPIAEETGLIVPLGEWVLRRACEDAKRWPAHVGVAVNVSAHQLRQRNFATMVFSILSESGLDPSRLELEITESVLLEETDANLETLHVLRSFGIRIAMDDFGTGYSSISYLRRFPFDKIKIDRSFVREIGEKPEAAAIIRAIIGLGQSLNMTTLVEGIETDIQRNAVLSEGAHEMQGFLFSPPRPAQEVDALFKVEHSKNKVAQVSRKNSILPRESPVPDLCAMR</sequence>
<dbReference type="InterPro" id="IPR029787">
    <property type="entry name" value="Nucleotide_cyclase"/>
</dbReference>
<dbReference type="InterPro" id="IPR000160">
    <property type="entry name" value="GGDEF_dom"/>
</dbReference>
<dbReference type="Pfam" id="PF00563">
    <property type="entry name" value="EAL"/>
    <property type="match status" value="1"/>
</dbReference>
<dbReference type="NCBIfam" id="TIGR00254">
    <property type="entry name" value="GGDEF"/>
    <property type="match status" value="1"/>
</dbReference>
<keyword evidence="5" id="KW-1185">Reference proteome</keyword>
<dbReference type="Proteomes" id="UP000565455">
    <property type="component" value="Unassembled WGS sequence"/>
</dbReference>
<dbReference type="SUPFAM" id="SSF141868">
    <property type="entry name" value="EAL domain-like"/>
    <property type="match status" value="1"/>
</dbReference>
<dbReference type="Pfam" id="PF00990">
    <property type="entry name" value="GGDEF"/>
    <property type="match status" value="1"/>
</dbReference>
<dbReference type="Pfam" id="PF12860">
    <property type="entry name" value="PAS_7"/>
    <property type="match status" value="1"/>
</dbReference>
<dbReference type="InterPro" id="IPR035919">
    <property type="entry name" value="EAL_sf"/>
</dbReference>